<dbReference type="PROSITE" id="PS50109">
    <property type="entry name" value="HIS_KIN"/>
    <property type="match status" value="1"/>
</dbReference>
<dbReference type="Gene3D" id="3.30.450.20">
    <property type="entry name" value="PAS domain"/>
    <property type="match status" value="1"/>
</dbReference>
<evidence type="ECO:0000256" key="6">
    <source>
        <dbReference type="ARBA" id="ARBA00023012"/>
    </source>
</evidence>
<dbReference type="CDD" id="cd00082">
    <property type="entry name" value="HisKA"/>
    <property type="match status" value="1"/>
</dbReference>
<sequence length="257" mass="28566">MNITTEQSHLNNEMRTKLLLEALPVALVVVDKALHIQLVNAATEQLLGLSSGFLLRQNLYDLIDEDAAIISLIHQASKQDHSVAEFGLALTGPKLSTQKVDVRITSAPEIPDHLVISLQECSMAQQMDRQLAQGRAARSVSGLATVLAHEIKNPLSGIRGAAQLLEQSASDQDRELTQLICVETDRIRDLVNRMELFSDDRPLQREPVNIHDVLGHVHKLALTGFGREIKFEEHYDPSLPPVFGNRDQLIQVFLNLI</sequence>
<dbReference type="InterPro" id="IPR036097">
    <property type="entry name" value="HisK_dim/P_sf"/>
</dbReference>
<dbReference type="PROSITE" id="PS50112">
    <property type="entry name" value="PAS"/>
    <property type="match status" value="1"/>
</dbReference>
<feature type="domain" description="PAS" evidence="8">
    <location>
        <begin position="12"/>
        <end position="66"/>
    </location>
</feature>
<proteinExistence type="predicted"/>
<dbReference type="Gene3D" id="1.10.287.130">
    <property type="match status" value="1"/>
</dbReference>
<dbReference type="InterPro" id="IPR013767">
    <property type="entry name" value="PAS_fold"/>
</dbReference>
<organism evidence="9">
    <name type="scientific">marine metagenome</name>
    <dbReference type="NCBI Taxonomy" id="408172"/>
    <lineage>
        <taxon>unclassified sequences</taxon>
        <taxon>metagenomes</taxon>
        <taxon>ecological metagenomes</taxon>
    </lineage>
</organism>
<evidence type="ECO:0000259" key="7">
    <source>
        <dbReference type="PROSITE" id="PS50109"/>
    </source>
</evidence>
<keyword evidence="3" id="KW-0547">Nucleotide-binding</keyword>
<keyword evidence="2" id="KW-0808">Transferase</keyword>
<dbReference type="GO" id="GO:0005524">
    <property type="term" value="F:ATP binding"/>
    <property type="evidence" value="ECO:0007669"/>
    <property type="project" value="UniProtKB-KW"/>
</dbReference>
<dbReference type="Gene3D" id="3.30.565.10">
    <property type="entry name" value="Histidine kinase-like ATPase, C-terminal domain"/>
    <property type="match status" value="1"/>
</dbReference>
<dbReference type="SUPFAM" id="SSF55874">
    <property type="entry name" value="ATPase domain of HSP90 chaperone/DNA topoisomerase II/histidine kinase"/>
    <property type="match status" value="1"/>
</dbReference>
<dbReference type="SMART" id="SM00388">
    <property type="entry name" value="HisKA"/>
    <property type="match status" value="1"/>
</dbReference>
<evidence type="ECO:0008006" key="10">
    <source>
        <dbReference type="Google" id="ProtNLM"/>
    </source>
</evidence>
<name>A0A382YRK0_9ZZZZ</name>
<dbReference type="PANTHER" id="PTHR43065">
    <property type="entry name" value="SENSOR HISTIDINE KINASE"/>
    <property type="match status" value="1"/>
</dbReference>
<dbReference type="PANTHER" id="PTHR43065:SF10">
    <property type="entry name" value="PEROXIDE STRESS-ACTIVATED HISTIDINE KINASE MAK3"/>
    <property type="match status" value="1"/>
</dbReference>
<reference evidence="9" key="1">
    <citation type="submission" date="2018-05" db="EMBL/GenBank/DDBJ databases">
        <authorList>
            <person name="Lanie J.A."/>
            <person name="Ng W.-L."/>
            <person name="Kazmierczak K.M."/>
            <person name="Andrzejewski T.M."/>
            <person name="Davidsen T.M."/>
            <person name="Wayne K.J."/>
            <person name="Tettelin H."/>
            <person name="Glass J.I."/>
            <person name="Rusch D."/>
            <person name="Podicherti R."/>
            <person name="Tsui H.-C.T."/>
            <person name="Winkler M.E."/>
        </authorList>
    </citation>
    <scope>NUCLEOTIDE SEQUENCE</scope>
</reference>
<dbReference type="EMBL" id="UINC01177784">
    <property type="protein sequence ID" value="SVD85599.1"/>
    <property type="molecule type" value="Genomic_DNA"/>
</dbReference>
<dbReference type="InterPro" id="IPR005467">
    <property type="entry name" value="His_kinase_dom"/>
</dbReference>
<evidence type="ECO:0000259" key="8">
    <source>
        <dbReference type="PROSITE" id="PS50112"/>
    </source>
</evidence>
<dbReference type="Pfam" id="PF00512">
    <property type="entry name" value="HisKA"/>
    <property type="match status" value="1"/>
</dbReference>
<dbReference type="InterPro" id="IPR003661">
    <property type="entry name" value="HisK_dim/P_dom"/>
</dbReference>
<dbReference type="GO" id="GO:0006355">
    <property type="term" value="P:regulation of DNA-templated transcription"/>
    <property type="evidence" value="ECO:0007669"/>
    <property type="project" value="InterPro"/>
</dbReference>
<dbReference type="InterPro" id="IPR000014">
    <property type="entry name" value="PAS"/>
</dbReference>
<dbReference type="SMART" id="SM00091">
    <property type="entry name" value="PAS"/>
    <property type="match status" value="1"/>
</dbReference>
<keyword evidence="5" id="KW-0067">ATP-binding</keyword>
<gene>
    <name evidence="9" type="ORF">METZ01_LOCUS438453</name>
</gene>
<evidence type="ECO:0000256" key="1">
    <source>
        <dbReference type="ARBA" id="ARBA00022553"/>
    </source>
</evidence>
<dbReference type="AlphaFoldDB" id="A0A382YRK0"/>
<dbReference type="GO" id="GO:0000155">
    <property type="term" value="F:phosphorelay sensor kinase activity"/>
    <property type="evidence" value="ECO:0007669"/>
    <property type="project" value="InterPro"/>
</dbReference>
<dbReference type="InterPro" id="IPR035965">
    <property type="entry name" value="PAS-like_dom_sf"/>
</dbReference>
<evidence type="ECO:0000256" key="5">
    <source>
        <dbReference type="ARBA" id="ARBA00022840"/>
    </source>
</evidence>
<evidence type="ECO:0000256" key="3">
    <source>
        <dbReference type="ARBA" id="ARBA00022741"/>
    </source>
</evidence>
<keyword evidence="1" id="KW-0597">Phosphoprotein</keyword>
<dbReference type="Pfam" id="PF00989">
    <property type="entry name" value="PAS"/>
    <property type="match status" value="1"/>
</dbReference>
<dbReference type="SUPFAM" id="SSF47384">
    <property type="entry name" value="Homodimeric domain of signal transducing histidine kinase"/>
    <property type="match status" value="1"/>
</dbReference>
<feature type="domain" description="Histidine kinase" evidence="7">
    <location>
        <begin position="146"/>
        <end position="257"/>
    </location>
</feature>
<evidence type="ECO:0000313" key="9">
    <source>
        <dbReference type="EMBL" id="SVD85599.1"/>
    </source>
</evidence>
<keyword evidence="6" id="KW-0902">Two-component regulatory system</keyword>
<evidence type="ECO:0000256" key="4">
    <source>
        <dbReference type="ARBA" id="ARBA00022777"/>
    </source>
</evidence>
<protein>
    <recommendedName>
        <fullName evidence="10">PAS domain-containing protein</fullName>
    </recommendedName>
</protein>
<feature type="non-terminal residue" evidence="9">
    <location>
        <position position="257"/>
    </location>
</feature>
<dbReference type="SUPFAM" id="SSF55785">
    <property type="entry name" value="PYP-like sensor domain (PAS domain)"/>
    <property type="match status" value="1"/>
</dbReference>
<accession>A0A382YRK0</accession>
<dbReference type="InterPro" id="IPR036890">
    <property type="entry name" value="HATPase_C_sf"/>
</dbReference>
<keyword evidence="4" id="KW-0418">Kinase</keyword>
<evidence type="ECO:0000256" key="2">
    <source>
        <dbReference type="ARBA" id="ARBA00022679"/>
    </source>
</evidence>